<evidence type="ECO:0000256" key="3">
    <source>
        <dbReference type="SAM" id="SignalP"/>
    </source>
</evidence>
<sequence length="1039" mass="117310">MKFLLYNLVFTIILLAILPTGLTQNVPLPLNNFTQNFLTSSSITHSEISIQPNLTGAQPRILHIDHYQDSPTAVVRIARENYVSGNRIRCFERRLLIRVIQANGTIIEINFENIEEIQDINYCYVYVVNDPIPKQPINVYPLFEQYILVTYTHATNTSDNTTFTDRGLVFDWGGNIISRLDFGPSYLQPNTSWYPNEYIVNNITPKKGFLRLSTTKVNGVNAFVWRQYGYDGNGMFSLLSNDTVPNLNLASSSFQITVFPTLNDGYAIVYANSTNIVSTSDPLTAQFTAKAGIYAILLTYNQTKTSERIVLYEMNTPNVTFTELRCSVDYVSIGHSCIVPVQQIVQATSNFTYYNISTTTVTATRTTTIVSASTTAVVGVPTQFPTQISTPINISMPINNVTRKTFYIRIRFLSSGSVMTLSPIFNITNTNIRSIPLGGYATILRQYNGQNINFLFVLYDENNRISDQVYSQQPILSNLIGAFDITKNNTLLVAQNETTTFWSLLSINLPPLSPLKDSGYGNLHVVTTYPQRNTTNLILSTNVINITFQNQISLSDGNLTVYQIINQTNILRQRINSRTCDVTNNKCSIANDTIRLEVFTSTFNDPNGQYFIQMDNNFVKSFVYNEPMLGIEQNIWTFQTVKNSPNKRSSDLSGKVLLTNSGTIYFKELNVSGRYEFFTSLIKELTVRIPIEPERLSTNGRYQTENPWSDSEQILIPIFIKEARNNDEKLTVNVRNDLDTLVKQKQYTGIGTGTFTKFLDENYGFKQVASPGEFFEIHKPKFIILLVAIILCLALFVGARLKSPESQNFIILQFGITIFRIVTTTVFVFTDARTVQNLFIPGVIFLMLPIAFNLTLAFSILFSEHNKEFTDWFAHHGRIATTVALISGAYIDMLLILKSHLLKLKVFDAPLSNKSLTIIFWGACADIFLGDIPQLIIQIIYIYYTIEYDITALFTIIASGLSTLSNVLSKLFFIKFDKLSPYHKEEDKSDNSDDLGKSNLEEPFIDRSVEQRENSGEPVGKRENPEELGSNSESTNVEG</sequence>
<evidence type="ECO:0000256" key="1">
    <source>
        <dbReference type="SAM" id="MobiDB-lite"/>
    </source>
</evidence>
<feature type="transmembrane region" description="Helical" evidence="2">
    <location>
        <begin position="782"/>
        <end position="801"/>
    </location>
</feature>
<evidence type="ECO:0008006" key="6">
    <source>
        <dbReference type="Google" id="ProtNLM"/>
    </source>
</evidence>
<name>A0A8H4AUF9_GIGMA</name>
<feature type="transmembrane region" description="Helical" evidence="2">
    <location>
        <begin position="838"/>
        <end position="859"/>
    </location>
</feature>
<feature type="compositionally biased region" description="Polar residues" evidence="1">
    <location>
        <begin position="1029"/>
        <end position="1039"/>
    </location>
</feature>
<protein>
    <recommendedName>
        <fullName evidence="6">Transmembrane protein</fullName>
    </recommendedName>
</protein>
<organism evidence="4 5">
    <name type="scientific">Gigaspora margarita</name>
    <dbReference type="NCBI Taxonomy" id="4874"/>
    <lineage>
        <taxon>Eukaryota</taxon>
        <taxon>Fungi</taxon>
        <taxon>Fungi incertae sedis</taxon>
        <taxon>Mucoromycota</taxon>
        <taxon>Glomeromycotina</taxon>
        <taxon>Glomeromycetes</taxon>
        <taxon>Diversisporales</taxon>
        <taxon>Gigasporaceae</taxon>
        <taxon>Gigaspora</taxon>
    </lineage>
</organism>
<gene>
    <name evidence="4" type="ORF">F8M41_010294</name>
</gene>
<feature type="chain" id="PRO_5035002919" description="Transmembrane protein" evidence="3">
    <location>
        <begin position="24"/>
        <end position="1039"/>
    </location>
</feature>
<feature type="transmembrane region" description="Helical" evidence="2">
    <location>
        <begin position="879"/>
        <end position="897"/>
    </location>
</feature>
<feature type="region of interest" description="Disordered" evidence="1">
    <location>
        <begin position="983"/>
        <end position="1039"/>
    </location>
</feature>
<dbReference type="OrthoDB" id="2399931at2759"/>
<keyword evidence="2" id="KW-0472">Membrane</keyword>
<comment type="caution">
    <text evidence="4">The sequence shown here is derived from an EMBL/GenBank/DDBJ whole genome shotgun (WGS) entry which is preliminary data.</text>
</comment>
<feature type="transmembrane region" description="Helical" evidence="2">
    <location>
        <begin position="918"/>
        <end position="944"/>
    </location>
</feature>
<keyword evidence="2" id="KW-1133">Transmembrane helix</keyword>
<feature type="transmembrane region" description="Helical" evidence="2">
    <location>
        <begin position="950"/>
        <end position="974"/>
    </location>
</feature>
<accession>A0A8H4AUF9</accession>
<feature type="transmembrane region" description="Helical" evidence="2">
    <location>
        <begin position="807"/>
        <end position="829"/>
    </location>
</feature>
<feature type="compositionally biased region" description="Basic and acidic residues" evidence="1">
    <location>
        <begin position="983"/>
        <end position="1025"/>
    </location>
</feature>
<evidence type="ECO:0000313" key="5">
    <source>
        <dbReference type="Proteomes" id="UP000439903"/>
    </source>
</evidence>
<keyword evidence="5" id="KW-1185">Reference proteome</keyword>
<evidence type="ECO:0000256" key="2">
    <source>
        <dbReference type="SAM" id="Phobius"/>
    </source>
</evidence>
<proteinExistence type="predicted"/>
<dbReference type="AlphaFoldDB" id="A0A8H4AUF9"/>
<evidence type="ECO:0000313" key="4">
    <source>
        <dbReference type="EMBL" id="KAF0533986.1"/>
    </source>
</evidence>
<keyword evidence="3" id="KW-0732">Signal</keyword>
<dbReference type="EMBL" id="WTPW01000216">
    <property type="protein sequence ID" value="KAF0533986.1"/>
    <property type="molecule type" value="Genomic_DNA"/>
</dbReference>
<keyword evidence="2" id="KW-0812">Transmembrane</keyword>
<feature type="signal peptide" evidence="3">
    <location>
        <begin position="1"/>
        <end position="23"/>
    </location>
</feature>
<reference evidence="4 5" key="1">
    <citation type="journal article" date="2019" name="Environ. Microbiol.">
        <title>At the nexus of three kingdoms: the genome of the mycorrhizal fungus Gigaspora margarita provides insights into plant, endobacterial and fungal interactions.</title>
        <authorList>
            <person name="Venice F."/>
            <person name="Ghignone S."/>
            <person name="Salvioli di Fossalunga A."/>
            <person name="Amselem J."/>
            <person name="Novero M."/>
            <person name="Xianan X."/>
            <person name="Sedzielewska Toro K."/>
            <person name="Morin E."/>
            <person name="Lipzen A."/>
            <person name="Grigoriev I.V."/>
            <person name="Henrissat B."/>
            <person name="Martin F.M."/>
            <person name="Bonfante P."/>
        </authorList>
    </citation>
    <scope>NUCLEOTIDE SEQUENCE [LARGE SCALE GENOMIC DNA]</scope>
    <source>
        <strain evidence="4 5">BEG34</strain>
    </source>
</reference>
<dbReference type="Proteomes" id="UP000439903">
    <property type="component" value="Unassembled WGS sequence"/>
</dbReference>